<comment type="caution">
    <text evidence="2">The sequence shown here is derived from an EMBL/GenBank/DDBJ whole genome shotgun (WGS) entry which is preliminary data.</text>
</comment>
<feature type="domain" description="DUF7079" evidence="1">
    <location>
        <begin position="8"/>
        <end position="114"/>
    </location>
</feature>
<evidence type="ECO:0000259" key="1">
    <source>
        <dbReference type="Pfam" id="PF23296"/>
    </source>
</evidence>
<dbReference type="RefSeq" id="WP_086108289.1">
    <property type="nucleotide sequence ID" value="NZ_CAWNGD010000073.1"/>
</dbReference>
<gene>
    <name evidence="2" type="ORF">Xvie_01055</name>
</gene>
<dbReference type="InterPro" id="IPR055507">
    <property type="entry name" value="DUF7079"/>
</dbReference>
<proteinExistence type="predicted"/>
<accession>A0A1Y2SGD0</accession>
<dbReference type="AlphaFoldDB" id="A0A1Y2SGD0"/>
<reference evidence="2 3" key="1">
    <citation type="submission" date="2016-10" db="EMBL/GenBank/DDBJ databases">
        <title>Systematic genetic and metabolomic analysis of Xenorhabdus and Photorhabdus spp., highlights the requirements for a dual symbiotic and pathogenic life style.</title>
        <authorList>
            <person name="Tobias N.J."/>
            <person name="Wolff H."/>
            <person name="Djahanschiri B."/>
            <person name="Pidot S.J."/>
            <person name="Stinear T.P."/>
            <person name="Ebersberger I."/>
            <person name="Bode H.B."/>
        </authorList>
    </citation>
    <scope>NUCLEOTIDE SEQUENCE [LARGE SCALE GENOMIC DNA]</scope>
    <source>
        <strain evidence="2 3">DSM 22392</strain>
    </source>
</reference>
<keyword evidence="3" id="KW-1185">Reference proteome</keyword>
<dbReference type="OrthoDB" id="8684941at2"/>
<evidence type="ECO:0000313" key="3">
    <source>
        <dbReference type="Proteomes" id="UP000194350"/>
    </source>
</evidence>
<protein>
    <recommendedName>
        <fullName evidence="1">DUF7079 domain-containing protein</fullName>
    </recommendedName>
</protein>
<dbReference type="Proteomes" id="UP000194350">
    <property type="component" value="Unassembled WGS sequence"/>
</dbReference>
<organism evidence="2 3">
    <name type="scientific">Xenorhabdus vietnamensis</name>
    <dbReference type="NCBI Taxonomy" id="351656"/>
    <lineage>
        <taxon>Bacteria</taxon>
        <taxon>Pseudomonadati</taxon>
        <taxon>Pseudomonadota</taxon>
        <taxon>Gammaproteobacteria</taxon>
        <taxon>Enterobacterales</taxon>
        <taxon>Morganellaceae</taxon>
        <taxon>Xenorhabdus</taxon>
    </lineage>
</organism>
<dbReference type="EMBL" id="MUBJ01000003">
    <property type="protein sequence ID" value="OTA17661.1"/>
    <property type="molecule type" value="Genomic_DNA"/>
</dbReference>
<dbReference type="Pfam" id="PF23296">
    <property type="entry name" value="DUF7079"/>
    <property type="match status" value="1"/>
</dbReference>
<name>A0A1Y2SGD0_9GAMM</name>
<dbReference type="STRING" id="351656.Xvie_01055"/>
<evidence type="ECO:0000313" key="2">
    <source>
        <dbReference type="EMBL" id="OTA17661.1"/>
    </source>
</evidence>
<sequence>MGNQLTDIDLCEALSYVFVDNEVDYEYIASVAKHFPLEHVEMVFFEWVAPVCYTNGFTPVPPVWTFFDREQLWEDIQDLRRKQITEGKIEKIKENIRRCFLRRYLAKDWQILREKLIDFLSMMDQS</sequence>